<dbReference type="Proteomes" id="UP000789572">
    <property type="component" value="Unassembled WGS sequence"/>
</dbReference>
<organism evidence="2 3">
    <name type="scientific">Paraglomus occultum</name>
    <dbReference type="NCBI Taxonomy" id="144539"/>
    <lineage>
        <taxon>Eukaryota</taxon>
        <taxon>Fungi</taxon>
        <taxon>Fungi incertae sedis</taxon>
        <taxon>Mucoromycota</taxon>
        <taxon>Glomeromycotina</taxon>
        <taxon>Glomeromycetes</taxon>
        <taxon>Paraglomerales</taxon>
        <taxon>Paraglomeraceae</taxon>
        <taxon>Paraglomus</taxon>
    </lineage>
</organism>
<feature type="compositionally biased region" description="Low complexity" evidence="1">
    <location>
        <begin position="216"/>
        <end position="241"/>
    </location>
</feature>
<feature type="compositionally biased region" description="Polar residues" evidence="1">
    <location>
        <begin position="160"/>
        <end position="177"/>
    </location>
</feature>
<dbReference type="OrthoDB" id="2450074at2759"/>
<feature type="region of interest" description="Disordered" evidence="1">
    <location>
        <begin position="99"/>
        <end position="242"/>
    </location>
</feature>
<name>A0A9N8ZNY7_9GLOM</name>
<dbReference type="AlphaFoldDB" id="A0A9N8ZNY7"/>
<feature type="compositionally biased region" description="Polar residues" evidence="1">
    <location>
        <begin position="202"/>
        <end position="215"/>
    </location>
</feature>
<keyword evidence="3" id="KW-1185">Reference proteome</keyword>
<feature type="region of interest" description="Disordered" evidence="1">
    <location>
        <begin position="304"/>
        <end position="428"/>
    </location>
</feature>
<accession>A0A9N8ZNY7</accession>
<evidence type="ECO:0000256" key="1">
    <source>
        <dbReference type="SAM" id="MobiDB-lite"/>
    </source>
</evidence>
<evidence type="ECO:0000313" key="3">
    <source>
        <dbReference type="Proteomes" id="UP000789572"/>
    </source>
</evidence>
<feature type="compositionally biased region" description="Basic and acidic residues" evidence="1">
    <location>
        <begin position="314"/>
        <end position="326"/>
    </location>
</feature>
<protein>
    <submittedName>
        <fullName evidence="2">5916_t:CDS:1</fullName>
    </submittedName>
</protein>
<comment type="caution">
    <text evidence="2">The sequence shown here is derived from an EMBL/GenBank/DDBJ whole genome shotgun (WGS) entry which is preliminary data.</text>
</comment>
<proteinExistence type="predicted"/>
<gene>
    <name evidence="2" type="ORF">POCULU_LOCUS2660</name>
</gene>
<feature type="compositionally biased region" description="Polar residues" evidence="1">
    <location>
        <begin position="413"/>
        <end position="426"/>
    </location>
</feature>
<sequence>MAVRQQSIPAAFEIRFTDASVEVHEIGNDAIPEPFKKRDKIPRNSGSFVSPERLSGADAQSQPTVQKWTKHHFGENPINAPQKNGIFPGQKGRQNVINRKLSENNSVDENTMMTDVQKEKASNISNSNRLSRSKRTHSSSESLSDHQVVPNNKVPKHKSNTSAKTISKTQPLSSPRRYSSDSKLRPNSGLSTPPTTPPPTPLNNATVPDNRTSIDTSAPSTPSSFTTTKSKPQLKLSSSPPIITPFSADFSETPIEEYPPSTTPTIPHDEVIIPTVAKKLRKARQFSENGYTDITDQVENLFSNPSSPPGRMHAAKDPLRQHENGRIADTGLDPVDKRDQEHEKAQDNVSFTMYKPVDNENVVDESDSEANRLRKGRRARREEWVMVVRDEDEESTEQTSQTDMVEAQWYDTPASTKSPGTGSSNYNEKDVNADMGILGFIGRSDSSYTGTMRESVFFIGRIV</sequence>
<reference evidence="2" key="1">
    <citation type="submission" date="2021-06" db="EMBL/GenBank/DDBJ databases">
        <authorList>
            <person name="Kallberg Y."/>
            <person name="Tangrot J."/>
            <person name="Rosling A."/>
        </authorList>
    </citation>
    <scope>NUCLEOTIDE SEQUENCE</scope>
    <source>
        <strain evidence="2">IA702</strain>
    </source>
</reference>
<feature type="compositionally biased region" description="Polar residues" evidence="1">
    <location>
        <begin position="99"/>
        <end position="114"/>
    </location>
</feature>
<evidence type="ECO:0000313" key="2">
    <source>
        <dbReference type="EMBL" id="CAG8502792.1"/>
    </source>
</evidence>
<dbReference type="EMBL" id="CAJVPJ010000258">
    <property type="protein sequence ID" value="CAG8502792.1"/>
    <property type="molecule type" value="Genomic_DNA"/>
</dbReference>
<feature type="region of interest" description="Disordered" evidence="1">
    <location>
        <begin position="32"/>
        <end position="65"/>
    </location>
</feature>
<feature type="compositionally biased region" description="Basic and acidic residues" evidence="1">
    <location>
        <begin position="334"/>
        <end position="346"/>
    </location>
</feature>